<dbReference type="PRINTS" id="PR00367">
    <property type="entry name" value="ETHRSPELEMNT"/>
</dbReference>
<dbReference type="SUPFAM" id="SSF54171">
    <property type="entry name" value="DNA-binding domain"/>
    <property type="match status" value="1"/>
</dbReference>
<keyword evidence="2" id="KW-0805">Transcription regulation</keyword>
<feature type="region of interest" description="Disordered" evidence="6">
    <location>
        <begin position="369"/>
        <end position="390"/>
    </location>
</feature>
<organism evidence="8">
    <name type="scientific">Auxenochlorella protothecoides</name>
    <name type="common">Green microalga</name>
    <name type="synonym">Chlorella protothecoides</name>
    <dbReference type="NCBI Taxonomy" id="3075"/>
    <lineage>
        <taxon>Eukaryota</taxon>
        <taxon>Viridiplantae</taxon>
        <taxon>Chlorophyta</taxon>
        <taxon>core chlorophytes</taxon>
        <taxon>Trebouxiophyceae</taxon>
        <taxon>Chlorellales</taxon>
        <taxon>Chlorellaceae</taxon>
        <taxon>Auxenochlorella</taxon>
    </lineage>
</organism>
<keyword evidence="3" id="KW-0238">DNA-binding</keyword>
<keyword evidence="5" id="KW-0539">Nucleus</keyword>
<feature type="region of interest" description="Disordered" evidence="6">
    <location>
        <begin position="205"/>
        <end position="261"/>
    </location>
</feature>
<sequence length="424" mass="45314">MTYYNPPSGHAWVARGIGEPVSHPALRQLVEGALCELAVLLQEESRAPRAAVGWVMCRERDPRVPNAATQHARLHIPYLKNWKSASTLREEPLSAATRPPREALFTRTPPEELRSPDSHHAPPSTAWPDLLRGFHPCKREDMLLEENPPLGFSWRAKRVRTGLPEHPRTGEPSLIPRAAPAPVVALAASAKSPNQGLLALCEAASSAGNDDGEPSSTSTVSAPGLQGPRGNPGPPPVLIKSVTASPFPGTPTSRGPGPGVLLTKKKTAAYIGVRRRPWGSYAAEIRNQITGAREWLGTFETAEEAAVVYDIRKRQIKGEATKCNFPPLKNNGLVVEREICPHGQSAPERLILQVPADWAAQITPSVRGPGAAAPAVQGLKHESSLGREGTLGMSPCSAFRALRDVASSELGSPTDPHGPALALD</sequence>
<evidence type="ECO:0000256" key="3">
    <source>
        <dbReference type="ARBA" id="ARBA00023125"/>
    </source>
</evidence>
<evidence type="ECO:0000256" key="4">
    <source>
        <dbReference type="ARBA" id="ARBA00023163"/>
    </source>
</evidence>
<dbReference type="GO" id="GO:0009873">
    <property type="term" value="P:ethylene-activated signaling pathway"/>
    <property type="evidence" value="ECO:0007669"/>
    <property type="project" value="InterPro"/>
</dbReference>
<dbReference type="AlphaFoldDB" id="A0A1D2ADD0"/>
<evidence type="ECO:0000256" key="1">
    <source>
        <dbReference type="ARBA" id="ARBA00004123"/>
    </source>
</evidence>
<name>A0A1D2ADD0_AUXPR</name>
<dbReference type="PANTHER" id="PTHR31190">
    <property type="entry name" value="DNA-BINDING DOMAIN"/>
    <property type="match status" value="1"/>
</dbReference>
<evidence type="ECO:0000256" key="5">
    <source>
        <dbReference type="ARBA" id="ARBA00023242"/>
    </source>
</evidence>
<dbReference type="GO" id="GO:0003677">
    <property type="term" value="F:DNA binding"/>
    <property type="evidence" value="ECO:0007669"/>
    <property type="project" value="UniProtKB-KW"/>
</dbReference>
<feature type="compositionally biased region" description="Low complexity" evidence="6">
    <location>
        <begin position="245"/>
        <end position="255"/>
    </location>
</feature>
<dbReference type="InterPro" id="IPR001471">
    <property type="entry name" value="AP2/ERF_dom"/>
</dbReference>
<dbReference type="Gene3D" id="3.30.730.10">
    <property type="entry name" value="AP2/ERF domain"/>
    <property type="match status" value="1"/>
</dbReference>
<dbReference type="PROSITE" id="PS51032">
    <property type="entry name" value="AP2_ERF"/>
    <property type="match status" value="1"/>
</dbReference>
<evidence type="ECO:0000256" key="6">
    <source>
        <dbReference type="SAM" id="MobiDB-lite"/>
    </source>
</evidence>
<evidence type="ECO:0000313" key="8">
    <source>
        <dbReference type="EMBL" id="JAT77101.1"/>
    </source>
</evidence>
<reference evidence="8" key="1">
    <citation type="submission" date="2015-08" db="EMBL/GenBank/DDBJ databases">
        <authorList>
            <person name="Babu N.S."/>
            <person name="Beckwith C.J."/>
            <person name="Beseler K.G."/>
            <person name="Brison A."/>
            <person name="Carone J.V."/>
            <person name="Caskin T.P."/>
            <person name="Diamond M."/>
            <person name="Durham M.E."/>
            <person name="Foxe J.M."/>
            <person name="Go M."/>
            <person name="Henderson B.A."/>
            <person name="Jones I.B."/>
            <person name="McGettigan J.A."/>
            <person name="Micheletti S.J."/>
            <person name="Nasrallah M.E."/>
            <person name="Ortiz D."/>
            <person name="Piller C.R."/>
            <person name="Privatt S.R."/>
            <person name="Schneider S.L."/>
            <person name="Sharp S."/>
            <person name="Smith T.C."/>
            <person name="Stanton J.D."/>
            <person name="Ullery H.E."/>
            <person name="Wilson R.J."/>
            <person name="Serrano M.G."/>
            <person name="Buck G."/>
            <person name="Lee V."/>
            <person name="Wang Y."/>
            <person name="Carvalho R."/>
            <person name="Voegtly L."/>
            <person name="Shi R."/>
            <person name="Duckworth R."/>
            <person name="Johnson A."/>
            <person name="Loviza R."/>
            <person name="Walstead R."/>
            <person name="Shah Z."/>
            <person name="Kiflezghi M."/>
            <person name="Wade K."/>
            <person name="Ball S.L."/>
            <person name="Bradley K.W."/>
            <person name="Asai D.J."/>
            <person name="Bowman C.A."/>
            <person name="Russell D.A."/>
            <person name="Pope W.H."/>
            <person name="Jacobs-Sera D."/>
            <person name="Hendrix R.W."/>
            <person name="Hatfull G.F."/>
        </authorList>
    </citation>
    <scope>NUCLEOTIDE SEQUENCE</scope>
</reference>
<feature type="domain" description="AP2/ERF" evidence="7">
    <location>
        <begin position="269"/>
        <end position="326"/>
    </location>
</feature>
<gene>
    <name evidence="8" type="ORF">g.7657</name>
</gene>
<feature type="region of interest" description="Disordered" evidence="6">
    <location>
        <begin position="90"/>
        <end position="127"/>
    </location>
</feature>
<dbReference type="GO" id="GO:0005634">
    <property type="term" value="C:nucleus"/>
    <property type="evidence" value="ECO:0007669"/>
    <property type="project" value="UniProtKB-SubCell"/>
</dbReference>
<dbReference type="InterPro" id="IPR044808">
    <property type="entry name" value="ERF_plant"/>
</dbReference>
<protein>
    <recommendedName>
        <fullName evidence="7">AP2/ERF domain-containing protein</fullName>
    </recommendedName>
</protein>
<dbReference type="CDD" id="cd00018">
    <property type="entry name" value="AP2"/>
    <property type="match status" value="1"/>
</dbReference>
<evidence type="ECO:0000256" key="2">
    <source>
        <dbReference type="ARBA" id="ARBA00023015"/>
    </source>
</evidence>
<proteinExistence type="predicted"/>
<evidence type="ECO:0000259" key="7">
    <source>
        <dbReference type="PROSITE" id="PS51032"/>
    </source>
</evidence>
<dbReference type="InterPro" id="IPR036955">
    <property type="entry name" value="AP2/ERF_dom_sf"/>
</dbReference>
<comment type="subcellular location">
    <subcellularLocation>
        <location evidence="1">Nucleus</location>
    </subcellularLocation>
</comment>
<accession>A0A1D2ADD0</accession>
<dbReference type="InterPro" id="IPR016177">
    <property type="entry name" value="DNA-bd_dom_sf"/>
</dbReference>
<dbReference type="SMART" id="SM00380">
    <property type="entry name" value="AP2"/>
    <property type="match status" value="1"/>
</dbReference>
<dbReference type="GO" id="GO:0003700">
    <property type="term" value="F:DNA-binding transcription factor activity"/>
    <property type="evidence" value="ECO:0007669"/>
    <property type="project" value="InterPro"/>
</dbReference>
<keyword evidence="4" id="KW-0804">Transcription</keyword>
<dbReference type="EMBL" id="GDKF01001521">
    <property type="protein sequence ID" value="JAT77101.1"/>
    <property type="molecule type" value="Transcribed_RNA"/>
</dbReference>
<feature type="compositionally biased region" description="Basic and acidic residues" evidence="6">
    <location>
        <begin position="109"/>
        <end position="120"/>
    </location>
</feature>